<sequence length="79" mass="8848">MVKKVNVLLLTESFTVSPRGVQTQILPCLRRCRPSLNITAQTRVAIAVTVAVAAVHEFEKSIRKNVEKEHARFTTIGKF</sequence>
<gene>
    <name evidence="1" type="ORF">L596_004544</name>
</gene>
<proteinExistence type="predicted"/>
<reference evidence="1 2" key="1">
    <citation type="journal article" date="2015" name="Genome Biol.">
        <title>Comparative genomics of Steinernema reveals deeply conserved gene regulatory networks.</title>
        <authorList>
            <person name="Dillman A.R."/>
            <person name="Macchietto M."/>
            <person name="Porter C.F."/>
            <person name="Rogers A."/>
            <person name="Williams B."/>
            <person name="Antoshechkin I."/>
            <person name="Lee M.M."/>
            <person name="Goodwin Z."/>
            <person name="Lu X."/>
            <person name="Lewis E.E."/>
            <person name="Goodrich-Blair H."/>
            <person name="Stock S.P."/>
            <person name="Adams B.J."/>
            <person name="Sternberg P.W."/>
            <person name="Mortazavi A."/>
        </authorList>
    </citation>
    <scope>NUCLEOTIDE SEQUENCE [LARGE SCALE GENOMIC DNA]</scope>
    <source>
        <strain evidence="1 2">ALL</strain>
    </source>
</reference>
<name>A0A4U8UW92_STECR</name>
<protein>
    <submittedName>
        <fullName evidence="1">Uncharacterized protein</fullName>
    </submittedName>
</protein>
<reference evidence="1 2" key="2">
    <citation type="journal article" date="2019" name="G3 (Bethesda)">
        <title>Hybrid Assembly of the Genome of the Entomopathogenic Nematode Steinernema carpocapsae Identifies the X-Chromosome.</title>
        <authorList>
            <person name="Serra L."/>
            <person name="Macchietto M."/>
            <person name="Macias-Munoz A."/>
            <person name="McGill C.J."/>
            <person name="Rodriguez I.M."/>
            <person name="Rodriguez B."/>
            <person name="Murad R."/>
            <person name="Mortazavi A."/>
        </authorList>
    </citation>
    <scope>NUCLEOTIDE SEQUENCE [LARGE SCALE GENOMIC DNA]</scope>
    <source>
        <strain evidence="1 2">ALL</strain>
    </source>
</reference>
<evidence type="ECO:0000313" key="2">
    <source>
        <dbReference type="Proteomes" id="UP000298663"/>
    </source>
</evidence>
<dbReference type="EMBL" id="AZBU02000001">
    <property type="protein sequence ID" value="TMS37656.1"/>
    <property type="molecule type" value="Genomic_DNA"/>
</dbReference>
<organism evidence="1 2">
    <name type="scientific">Steinernema carpocapsae</name>
    <name type="common">Entomopathogenic nematode</name>
    <dbReference type="NCBI Taxonomy" id="34508"/>
    <lineage>
        <taxon>Eukaryota</taxon>
        <taxon>Metazoa</taxon>
        <taxon>Ecdysozoa</taxon>
        <taxon>Nematoda</taxon>
        <taxon>Chromadorea</taxon>
        <taxon>Rhabditida</taxon>
        <taxon>Tylenchina</taxon>
        <taxon>Panagrolaimomorpha</taxon>
        <taxon>Strongyloidoidea</taxon>
        <taxon>Steinernematidae</taxon>
        <taxon>Steinernema</taxon>
    </lineage>
</organism>
<keyword evidence="2" id="KW-1185">Reference proteome</keyword>
<dbReference type="Proteomes" id="UP000298663">
    <property type="component" value="Unassembled WGS sequence"/>
</dbReference>
<accession>A0A4U8UW92</accession>
<dbReference type="AlphaFoldDB" id="A0A4U8UW92"/>
<comment type="caution">
    <text evidence="1">The sequence shown here is derived from an EMBL/GenBank/DDBJ whole genome shotgun (WGS) entry which is preliminary data.</text>
</comment>
<evidence type="ECO:0000313" key="1">
    <source>
        <dbReference type="EMBL" id="TMS37656.1"/>
    </source>
</evidence>